<evidence type="ECO:0000256" key="1">
    <source>
        <dbReference type="ARBA" id="ARBA00008857"/>
    </source>
</evidence>
<proteinExistence type="inferred from homology"/>
<dbReference type="InterPro" id="IPR011010">
    <property type="entry name" value="DNA_brk_join_enz"/>
</dbReference>
<evidence type="ECO:0000256" key="2">
    <source>
        <dbReference type="ARBA" id="ARBA00023125"/>
    </source>
</evidence>
<keyword evidence="2 4" id="KW-0238">DNA-binding</keyword>
<dbReference type="Pfam" id="PF26003">
    <property type="entry name" value="Integrase_N_phage"/>
    <property type="match status" value="1"/>
</dbReference>
<dbReference type="Pfam" id="PF00589">
    <property type="entry name" value="Phage_integrase"/>
    <property type="match status" value="1"/>
</dbReference>
<feature type="domain" description="Tyr recombinase" evidence="5">
    <location>
        <begin position="187"/>
        <end position="376"/>
    </location>
</feature>
<dbReference type="Proteomes" id="UP001589890">
    <property type="component" value="Unassembled WGS sequence"/>
</dbReference>
<dbReference type="Gene3D" id="1.10.150.130">
    <property type="match status" value="1"/>
</dbReference>
<dbReference type="PANTHER" id="PTHR30349:SF64">
    <property type="entry name" value="PROPHAGE INTEGRASE INTD-RELATED"/>
    <property type="match status" value="1"/>
</dbReference>
<reference evidence="7 8" key="1">
    <citation type="submission" date="2024-09" db="EMBL/GenBank/DDBJ databases">
        <authorList>
            <person name="Sun Q."/>
            <person name="Mori K."/>
        </authorList>
    </citation>
    <scope>NUCLEOTIDE SEQUENCE [LARGE SCALE GENOMIC DNA]</scope>
    <source>
        <strain evidence="7 8">CGMCC 1.15906</strain>
    </source>
</reference>
<dbReference type="EMBL" id="JBHLTC010000014">
    <property type="protein sequence ID" value="MFC0624734.1"/>
    <property type="molecule type" value="Genomic_DNA"/>
</dbReference>
<name>A0ABV6QJB6_9ACTN</name>
<dbReference type="InterPro" id="IPR044068">
    <property type="entry name" value="CB"/>
</dbReference>
<accession>A0ABV6QJB6</accession>
<dbReference type="InterPro" id="IPR058717">
    <property type="entry name" value="Phage_L5_Integrase_N"/>
</dbReference>
<evidence type="ECO:0000256" key="3">
    <source>
        <dbReference type="ARBA" id="ARBA00023172"/>
    </source>
</evidence>
<gene>
    <name evidence="7" type="ORF">ACFFGN_11725</name>
</gene>
<evidence type="ECO:0000259" key="5">
    <source>
        <dbReference type="PROSITE" id="PS51898"/>
    </source>
</evidence>
<dbReference type="Gene3D" id="1.10.443.10">
    <property type="entry name" value="Intergrase catalytic core"/>
    <property type="match status" value="1"/>
</dbReference>
<feature type="domain" description="Core-binding (CB)" evidence="6">
    <location>
        <begin position="69"/>
        <end position="166"/>
    </location>
</feature>
<dbReference type="RefSeq" id="WP_380046413.1">
    <property type="nucleotide sequence ID" value="NZ_JBHLTC010000014.1"/>
</dbReference>
<dbReference type="InterPro" id="IPR050090">
    <property type="entry name" value="Tyrosine_recombinase_XerCD"/>
</dbReference>
<keyword evidence="8" id="KW-1185">Reference proteome</keyword>
<dbReference type="InterPro" id="IPR013762">
    <property type="entry name" value="Integrase-like_cat_sf"/>
</dbReference>
<dbReference type="PROSITE" id="PS51900">
    <property type="entry name" value="CB"/>
    <property type="match status" value="1"/>
</dbReference>
<keyword evidence="3" id="KW-0233">DNA recombination</keyword>
<evidence type="ECO:0000313" key="7">
    <source>
        <dbReference type="EMBL" id="MFC0624734.1"/>
    </source>
</evidence>
<comment type="similarity">
    <text evidence="1">Belongs to the 'phage' integrase family.</text>
</comment>
<dbReference type="InterPro" id="IPR010998">
    <property type="entry name" value="Integrase_recombinase_N"/>
</dbReference>
<dbReference type="PROSITE" id="PS51898">
    <property type="entry name" value="TYR_RECOMBINASE"/>
    <property type="match status" value="1"/>
</dbReference>
<dbReference type="InterPro" id="IPR002104">
    <property type="entry name" value="Integrase_catalytic"/>
</dbReference>
<evidence type="ECO:0000313" key="8">
    <source>
        <dbReference type="Proteomes" id="UP001589890"/>
    </source>
</evidence>
<evidence type="ECO:0000259" key="6">
    <source>
        <dbReference type="PROSITE" id="PS51900"/>
    </source>
</evidence>
<protein>
    <submittedName>
        <fullName evidence="7">Tyrosine-type recombinase/integrase</fullName>
    </submittedName>
</protein>
<dbReference type="PANTHER" id="PTHR30349">
    <property type="entry name" value="PHAGE INTEGRASE-RELATED"/>
    <property type="match status" value="1"/>
</dbReference>
<comment type="caution">
    <text evidence="7">The sequence shown here is derived from an EMBL/GenBank/DDBJ whole genome shotgun (WGS) entry which is preliminary data.</text>
</comment>
<sequence>MARQGRRKFGAVRKLQSGNWQATYIDPITGARRPAPYTFETETQADDWLTATKADVIRGRWTDPDIGREPFGPYAAKWIEERPNLRVRTKALYVWLNKRYLEPEFGTVDLVDITPALIRTWRAELMAEKHLKSCKDSCTDKTHRGVSATMVAKAYRLMRAILMTATDDELIRRNPCRIVGAGIERPKERPVLTIDQVFKLADQMPRHLRVFILVATFASLRWGEVTAIQRRDIDLTKKTIRIRQQWIEVVGSGMELHPPKSDAGVRTVSIPALLVPFVQEHLDEFVAPGRDAFVFLGEKGSVLRRSNFNKLGWSKAAESVGAKGLHFHDLRHTGNTLAAQSGASTKDLMARMGQDSMNAAIIYQHATRQADGAIAAALNDAIEEYRKAHGPDGGEASETG</sequence>
<evidence type="ECO:0000256" key="4">
    <source>
        <dbReference type="PROSITE-ProRule" id="PRU01248"/>
    </source>
</evidence>
<organism evidence="7 8">
    <name type="scientific">Kribbella deserti</name>
    <dbReference type="NCBI Taxonomy" id="1926257"/>
    <lineage>
        <taxon>Bacteria</taxon>
        <taxon>Bacillati</taxon>
        <taxon>Actinomycetota</taxon>
        <taxon>Actinomycetes</taxon>
        <taxon>Propionibacteriales</taxon>
        <taxon>Kribbellaceae</taxon>
        <taxon>Kribbella</taxon>
    </lineage>
</organism>
<dbReference type="CDD" id="cd01189">
    <property type="entry name" value="INT_ICEBs1_C_like"/>
    <property type="match status" value="1"/>
</dbReference>
<dbReference type="SUPFAM" id="SSF56349">
    <property type="entry name" value="DNA breaking-rejoining enzymes"/>
    <property type="match status" value="1"/>
</dbReference>